<gene>
    <name evidence="2" type="ORF">COV07_03880</name>
</gene>
<dbReference type="Proteomes" id="UP000230833">
    <property type="component" value="Unassembled WGS sequence"/>
</dbReference>
<protein>
    <submittedName>
        <fullName evidence="2">Uncharacterized protein</fullName>
    </submittedName>
</protein>
<proteinExistence type="predicted"/>
<evidence type="ECO:0000313" key="3">
    <source>
        <dbReference type="Proteomes" id="UP000230833"/>
    </source>
</evidence>
<feature type="region of interest" description="Disordered" evidence="1">
    <location>
        <begin position="35"/>
        <end position="68"/>
    </location>
</feature>
<organism evidence="2 3">
    <name type="scientific">Candidatus Vogelbacteria bacterium CG10_big_fil_rev_8_21_14_0_10_45_14</name>
    <dbReference type="NCBI Taxonomy" id="1975042"/>
    <lineage>
        <taxon>Bacteria</taxon>
        <taxon>Candidatus Vogeliibacteriota</taxon>
    </lineage>
</organism>
<dbReference type="EMBL" id="PCYL01000040">
    <property type="protein sequence ID" value="PIR46537.1"/>
    <property type="molecule type" value="Genomic_DNA"/>
</dbReference>
<reference evidence="2 3" key="1">
    <citation type="submission" date="2017-09" db="EMBL/GenBank/DDBJ databases">
        <title>Depth-based differentiation of microbial function through sediment-hosted aquifers and enrichment of novel symbionts in the deep terrestrial subsurface.</title>
        <authorList>
            <person name="Probst A.J."/>
            <person name="Ladd B."/>
            <person name="Jarett J.K."/>
            <person name="Geller-Mcgrath D.E."/>
            <person name="Sieber C.M."/>
            <person name="Emerson J.B."/>
            <person name="Anantharaman K."/>
            <person name="Thomas B.C."/>
            <person name="Malmstrom R."/>
            <person name="Stieglmeier M."/>
            <person name="Klingl A."/>
            <person name="Woyke T."/>
            <person name="Ryan C.M."/>
            <person name="Banfield J.F."/>
        </authorList>
    </citation>
    <scope>NUCLEOTIDE SEQUENCE [LARGE SCALE GENOMIC DNA]</scope>
    <source>
        <strain evidence="2">CG10_big_fil_rev_8_21_14_0_10_45_14</strain>
    </source>
</reference>
<comment type="caution">
    <text evidence="2">The sequence shown here is derived from an EMBL/GenBank/DDBJ whole genome shotgun (WGS) entry which is preliminary data.</text>
</comment>
<accession>A0A2H0RJ97</accession>
<dbReference type="InterPro" id="IPR029058">
    <property type="entry name" value="AB_hydrolase_fold"/>
</dbReference>
<evidence type="ECO:0000256" key="1">
    <source>
        <dbReference type="SAM" id="MobiDB-lite"/>
    </source>
</evidence>
<dbReference type="AlphaFoldDB" id="A0A2H0RJ97"/>
<feature type="compositionally biased region" description="Low complexity" evidence="1">
    <location>
        <begin position="54"/>
        <end position="68"/>
    </location>
</feature>
<sequence>MKIHHNSGFAFLTLLVVMAVLALGVGGSAYLSGSIGGNSDTQSSVLEESENDDLLSLSDEPVSDSQSEQVSEVVVELAERNEVISERDQAREDLQEETTLIIPSEISMTPEVGGEAIVETQPSPEVNESDATETPAPVVDMVQNSAFICENDTSVASRAYVLLLGINSKDVDNARAWLESKVGNDPKNKGVMIFSHDAVKSLSVIGDDFVARFNAFVAEKKPDEVIIIGWSAGGTIAASTAHRLSIGGKGEIHTVASPLRGYALKGFLEALLEDSVGFSREIGVGFASFAEAPTNFRVYHHKTVKDSDLSGRCGGFAAFCDPMLIQANNLPNSKEFYYPQYDHEPIMHAVAEMVINCRK</sequence>
<dbReference type="SUPFAM" id="SSF53474">
    <property type="entry name" value="alpha/beta-Hydrolases"/>
    <property type="match status" value="1"/>
</dbReference>
<evidence type="ECO:0000313" key="2">
    <source>
        <dbReference type="EMBL" id="PIR46537.1"/>
    </source>
</evidence>
<name>A0A2H0RJ97_9BACT</name>